<dbReference type="STRING" id="597362.K5WNL0"/>
<dbReference type="Proteomes" id="UP000008493">
    <property type="component" value="Unassembled WGS sequence"/>
</dbReference>
<name>K5WNL0_AGABU</name>
<dbReference type="PANTHER" id="PTHR33129">
    <property type="entry name" value="PROTEIN KINASE DOMAIN-CONTAINING PROTEIN-RELATED"/>
    <property type="match status" value="1"/>
</dbReference>
<dbReference type="RefSeq" id="XP_007332530.1">
    <property type="nucleotide sequence ID" value="XM_007332468.1"/>
</dbReference>
<dbReference type="PANTHER" id="PTHR33129:SF3">
    <property type="entry name" value="HOT SPOT (RHS) PROTEIN, PUTATIVE-RELATED"/>
    <property type="match status" value="1"/>
</dbReference>
<dbReference type="KEGG" id="abp:AGABI1DRAFT93840"/>
<organism evidence="1 2">
    <name type="scientific">Agaricus bisporus var. burnettii (strain JB137-S8 / ATCC MYA-4627 / FGSC 10392)</name>
    <name type="common">White button mushroom</name>
    <dbReference type="NCBI Taxonomy" id="597362"/>
    <lineage>
        <taxon>Eukaryota</taxon>
        <taxon>Fungi</taxon>
        <taxon>Dikarya</taxon>
        <taxon>Basidiomycota</taxon>
        <taxon>Agaricomycotina</taxon>
        <taxon>Agaricomycetes</taxon>
        <taxon>Agaricomycetidae</taxon>
        <taxon>Agaricales</taxon>
        <taxon>Agaricineae</taxon>
        <taxon>Agaricaceae</taxon>
        <taxon>Agaricus</taxon>
    </lineage>
</organism>
<protein>
    <submittedName>
        <fullName evidence="1">Uncharacterized protein</fullName>
    </submittedName>
</protein>
<dbReference type="OMA" id="DEYHTIW"/>
<evidence type="ECO:0000313" key="2">
    <source>
        <dbReference type="Proteomes" id="UP000008493"/>
    </source>
</evidence>
<gene>
    <name evidence="1" type="ORF">AGABI1DRAFT_93840</name>
</gene>
<proteinExistence type="predicted"/>
<reference evidence="2" key="1">
    <citation type="journal article" date="2012" name="Proc. Natl. Acad. Sci. U.S.A.">
        <title>Genome sequence of the button mushroom Agaricus bisporus reveals mechanisms governing adaptation to a humic-rich ecological niche.</title>
        <authorList>
            <person name="Morin E."/>
            <person name="Kohler A."/>
            <person name="Baker A.R."/>
            <person name="Foulongne-Oriol M."/>
            <person name="Lombard V."/>
            <person name="Nagy L.G."/>
            <person name="Ohm R.A."/>
            <person name="Patyshakuliyeva A."/>
            <person name="Brun A."/>
            <person name="Aerts A.L."/>
            <person name="Bailey A.M."/>
            <person name="Billette C."/>
            <person name="Coutinho P.M."/>
            <person name="Deakin G."/>
            <person name="Doddapaneni H."/>
            <person name="Floudas D."/>
            <person name="Grimwood J."/>
            <person name="Hilden K."/>
            <person name="Kuees U."/>
            <person name="LaButti K.M."/>
            <person name="Lapidus A."/>
            <person name="Lindquist E.A."/>
            <person name="Lucas S.M."/>
            <person name="Murat C."/>
            <person name="Riley R.W."/>
            <person name="Salamov A.A."/>
            <person name="Schmutz J."/>
            <person name="Subramanian V."/>
            <person name="Woesten H.A.B."/>
            <person name="Xu J."/>
            <person name="Eastwood D.C."/>
            <person name="Foster G.D."/>
            <person name="Sonnenberg A.S."/>
            <person name="Cullen D."/>
            <person name="de Vries R.P."/>
            <person name="Lundell T."/>
            <person name="Hibbett D.S."/>
            <person name="Henrissat B."/>
            <person name="Burton K.S."/>
            <person name="Kerrigan R.W."/>
            <person name="Challen M.P."/>
            <person name="Grigoriev I.V."/>
            <person name="Martin F."/>
        </authorList>
    </citation>
    <scope>NUCLEOTIDE SEQUENCE [LARGE SCALE GENOMIC DNA]</scope>
    <source>
        <strain evidence="2">JB137-S8 / ATCC MYA-4627 / FGSC 10392</strain>
    </source>
</reference>
<dbReference type="GeneID" id="18832528"/>
<keyword evidence="2" id="KW-1185">Reference proteome</keyword>
<dbReference type="EMBL" id="JH971399">
    <property type="protein sequence ID" value="EKM76926.1"/>
    <property type="molecule type" value="Genomic_DNA"/>
</dbReference>
<dbReference type="InterPro" id="IPR052980">
    <property type="entry name" value="Crinkler_effector"/>
</dbReference>
<sequence>MTHTFSDLYQRIWVNQENPFDEYEGINYFKPFKGLGQNIIVRDEYHTIWDFVSGAYQVRASNEEFGESGGLVVTGQPGIGKTLFLAYALVKALKERIPVSYCVNLNEIFIFNKDGFQKGSSASDISSPECTLCLVDSGVNLTKPPAIVLTHIDNYIVQAASPKPDHWRQWSKQRLAAKWVMDLWTKDEMEKLVRLRAKSGITFPPDSSRYSPLELFDIVGPSPRDCISTGTRLTFIKKPEGPETNHPYGDLATLLSDTRALERVIKTGVFPRAEQGEDFLTFFFGGPLGENPVYLQPRFRYVVPTGYLEDRLCVYIIKEKQHERYRLLCAFAPLPQAFAPIYESYIVSHMHDLRESLPCYLLSNLDSPSFQLPAGLSLGRLPVESGLGRTEFRDNTIYVTRFAFPSLHAFIISDNMTRITMVQITVADRHDLETSGVHRVIDYLKEELPDIESVQWSFLFVAPGSNGKKAAEAQEKDKLELRKEDPEVRIGWISTAE</sequence>
<accession>K5WNL0</accession>
<evidence type="ECO:0000313" key="1">
    <source>
        <dbReference type="EMBL" id="EKM76926.1"/>
    </source>
</evidence>
<dbReference type="eggNOG" id="ENOG502RCEJ">
    <property type="taxonomic scope" value="Eukaryota"/>
</dbReference>
<dbReference type="HOGENOM" id="CLU_548538_0_0_1"/>
<dbReference type="OrthoDB" id="2340858at2759"/>
<dbReference type="AlphaFoldDB" id="K5WNL0"/>
<dbReference type="InParanoid" id="K5WNL0"/>